<reference evidence="2" key="1">
    <citation type="submission" date="2023-06" db="EMBL/GenBank/DDBJ databases">
        <title>Genome-scale phylogeny and comparative genomics of the fungal order Sordariales.</title>
        <authorList>
            <consortium name="Lawrence Berkeley National Laboratory"/>
            <person name="Hensen N."/>
            <person name="Bonometti L."/>
            <person name="Westerberg I."/>
            <person name="Brannstrom I.O."/>
            <person name="Guillou S."/>
            <person name="Cros-Aarteil S."/>
            <person name="Calhoun S."/>
            <person name="Haridas S."/>
            <person name="Kuo A."/>
            <person name="Mondo S."/>
            <person name="Pangilinan J."/>
            <person name="Riley R."/>
            <person name="LaButti K."/>
            <person name="Andreopoulos B."/>
            <person name="Lipzen A."/>
            <person name="Chen C."/>
            <person name="Yanf M."/>
            <person name="Daum C."/>
            <person name="Ng V."/>
            <person name="Clum A."/>
            <person name="Steindorff A."/>
            <person name="Ohm R."/>
            <person name="Martin F."/>
            <person name="Silar P."/>
            <person name="Natvig D."/>
            <person name="Lalanne C."/>
            <person name="Gautier V."/>
            <person name="Ament-velasquez S.L."/>
            <person name="Kruys A."/>
            <person name="Hutchinson M.I."/>
            <person name="Powell A.J."/>
            <person name="Barry K."/>
            <person name="Miller A.N."/>
            <person name="Grigoriev I.V."/>
            <person name="Debuchy R."/>
            <person name="Gladieux P."/>
            <person name="Thoren M.H."/>
            <person name="Johannesson H."/>
        </authorList>
    </citation>
    <scope>NUCLEOTIDE SEQUENCE</scope>
    <source>
        <strain evidence="2">SMH3187-1</strain>
    </source>
</reference>
<dbReference type="AlphaFoldDB" id="A0AA40JZ15"/>
<feature type="chain" id="PRO_5041319208" evidence="1">
    <location>
        <begin position="33"/>
        <end position="232"/>
    </location>
</feature>
<evidence type="ECO:0000313" key="2">
    <source>
        <dbReference type="EMBL" id="KAK0740413.1"/>
    </source>
</evidence>
<dbReference type="Proteomes" id="UP001172155">
    <property type="component" value="Unassembled WGS sequence"/>
</dbReference>
<sequence length="232" mass="23904">MKPPPRVTTLPVALGHTLQLVLLLDSVRVAAALGSVDQLLSEALGNRLDVAERRLAGTGCEEGDGLVDAAEGRHIDGLSADGTGRADTGAVFAGTAVDDSVNGNLDGVLVGHQVDLQLRVRNDANGHELLAVVAAVHHQRVGEALNDGAVGLAETLGGIAAGGVGDVDGGANLDVVAVQRCFVSYAPGQTGYVFAGFDVRLSDLECWRSCGRWVLTSGRCRGSRHHRSSSGL</sequence>
<dbReference type="EMBL" id="JAUKUD010000006">
    <property type="protein sequence ID" value="KAK0740413.1"/>
    <property type="molecule type" value="Genomic_DNA"/>
</dbReference>
<comment type="caution">
    <text evidence="2">The sequence shown here is derived from an EMBL/GenBank/DDBJ whole genome shotgun (WGS) entry which is preliminary data.</text>
</comment>
<keyword evidence="1" id="KW-0732">Signal</keyword>
<feature type="signal peptide" evidence="1">
    <location>
        <begin position="1"/>
        <end position="32"/>
    </location>
</feature>
<accession>A0AA40JZ15</accession>
<gene>
    <name evidence="2" type="ORF">B0T18DRAFT_331830</name>
</gene>
<name>A0AA40JZ15_9PEZI</name>
<keyword evidence="3" id="KW-1185">Reference proteome</keyword>
<organism evidence="2 3">
    <name type="scientific">Schizothecium vesticola</name>
    <dbReference type="NCBI Taxonomy" id="314040"/>
    <lineage>
        <taxon>Eukaryota</taxon>
        <taxon>Fungi</taxon>
        <taxon>Dikarya</taxon>
        <taxon>Ascomycota</taxon>
        <taxon>Pezizomycotina</taxon>
        <taxon>Sordariomycetes</taxon>
        <taxon>Sordariomycetidae</taxon>
        <taxon>Sordariales</taxon>
        <taxon>Schizotheciaceae</taxon>
        <taxon>Schizothecium</taxon>
    </lineage>
</organism>
<evidence type="ECO:0000313" key="3">
    <source>
        <dbReference type="Proteomes" id="UP001172155"/>
    </source>
</evidence>
<evidence type="ECO:0000256" key="1">
    <source>
        <dbReference type="SAM" id="SignalP"/>
    </source>
</evidence>
<protein>
    <submittedName>
        <fullName evidence="2">Uncharacterized protein</fullName>
    </submittedName>
</protein>
<proteinExistence type="predicted"/>